<protein>
    <submittedName>
        <fullName evidence="3">Carnitinyl-CoA dehydratase</fullName>
    </submittedName>
</protein>
<evidence type="ECO:0000313" key="4">
    <source>
        <dbReference type="Proteomes" id="UP000094444"/>
    </source>
</evidence>
<keyword evidence="4" id="KW-1185">Reference proteome</keyword>
<proteinExistence type="inferred from homology"/>
<gene>
    <name evidence="3" type="ORF">DHEL01_v209279</name>
</gene>
<evidence type="ECO:0000313" key="3">
    <source>
        <dbReference type="EMBL" id="POS72327.1"/>
    </source>
</evidence>
<organism evidence="3 4">
    <name type="scientific">Diaporthe helianthi</name>
    <dbReference type="NCBI Taxonomy" id="158607"/>
    <lineage>
        <taxon>Eukaryota</taxon>
        <taxon>Fungi</taxon>
        <taxon>Dikarya</taxon>
        <taxon>Ascomycota</taxon>
        <taxon>Pezizomycotina</taxon>
        <taxon>Sordariomycetes</taxon>
        <taxon>Sordariomycetidae</taxon>
        <taxon>Diaporthales</taxon>
        <taxon>Diaporthaceae</taxon>
        <taxon>Diaporthe</taxon>
    </lineage>
</organism>
<reference evidence="3" key="1">
    <citation type="submission" date="2017-09" db="EMBL/GenBank/DDBJ databases">
        <title>Polyketide synthases of a Diaporthe helianthi virulent isolate.</title>
        <authorList>
            <person name="Baroncelli R."/>
        </authorList>
    </citation>
    <scope>NUCLEOTIDE SEQUENCE [LARGE SCALE GENOMIC DNA]</scope>
    <source>
        <strain evidence="3">7/96</strain>
    </source>
</reference>
<dbReference type="InterPro" id="IPR018376">
    <property type="entry name" value="Enoyl-CoA_hyd/isom_CS"/>
</dbReference>
<comment type="similarity">
    <text evidence="1 2">Belongs to the enoyl-CoA hydratase/isomerase family.</text>
</comment>
<dbReference type="InterPro" id="IPR029045">
    <property type="entry name" value="ClpP/crotonase-like_dom_sf"/>
</dbReference>
<dbReference type="Gene3D" id="3.90.226.10">
    <property type="entry name" value="2-enoyl-CoA Hydratase, Chain A, domain 1"/>
    <property type="match status" value="1"/>
</dbReference>
<dbReference type="InterPro" id="IPR001753">
    <property type="entry name" value="Enoyl-CoA_hydra/iso"/>
</dbReference>
<dbReference type="NCBIfam" id="NF006108">
    <property type="entry name" value="PRK08259.1"/>
    <property type="match status" value="1"/>
</dbReference>
<dbReference type="GO" id="GO:0003824">
    <property type="term" value="F:catalytic activity"/>
    <property type="evidence" value="ECO:0007669"/>
    <property type="project" value="InterPro"/>
</dbReference>
<dbReference type="PANTHER" id="PTHR43802">
    <property type="entry name" value="ENOYL-COA HYDRATASE"/>
    <property type="match status" value="1"/>
</dbReference>
<dbReference type="AlphaFoldDB" id="A0A2P5HQ11"/>
<accession>A0A2P5HQ11</accession>
<dbReference type="Proteomes" id="UP000094444">
    <property type="component" value="Unassembled WGS sequence"/>
</dbReference>
<comment type="caution">
    <text evidence="3">The sequence shown here is derived from an EMBL/GenBank/DDBJ whole genome shotgun (WGS) entry which is preliminary data.</text>
</comment>
<dbReference type="CDD" id="cd06558">
    <property type="entry name" value="crotonase-like"/>
    <property type="match status" value="1"/>
</dbReference>
<sequence length="292" mass="30789">MAATKLATALYEPSAEGIAVITINRPAARNAVNAATARLLAEAFLKFDKDDTQKVCVFTGAGGEAFCAGYDLHEVAASASAQSSNADNPDAFSSVKRVTTTNPRDSLDDVVGPMGPSRMLVSKPVIAAISGHAVAGGLELSLLADMRVCDTTAVLGVFCRRFGVPLLDGGTVRLPKIVGLGRALDMILTGRPVDAKEALAMGLVSRVVEKGRAVEEAMALARSLLAFPQECMNLDRRSAYYSTFEASSLKDALRFEYDAGVEVVAKESVQGATRFHMGQGRGGTFEKIKGKL</sequence>
<evidence type="ECO:0000256" key="2">
    <source>
        <dbReference type="RuleBase" id="RU003707"/>
    </source>
</evidence>
<dbReference type="Gene3D" id="1.10.287.2460">
    <property type="match status" value="1"/>
</dbReference>
<name>A0A2P5HQ11_DIAHE</name>
<dbReference type="PROSITE" id="PS00166">
    <property type="entry name" value="ENOYL_COA_HYDRATASE"/>
    <property type="match status" value="1"/>
</dbReference>
<dbReference type="InParanoid" id="A0A2P5HQ11"/>
<evidence type="ECO:0000256" key="1">
    <source>
        <dbReference type="ARBA" id="ARBA00005254"/>
    </source>
</evidence>
<dbReference type="EMBL" id="MAVT02001025">
    <property type="protein sequence ID" value="POS72327.1"/>
    <property type="molecule type" value="Genomic_DNA"/>
</dbReference>
<dbReference type="Pfam" id="PF00378">
    <property type="entry name" value="ECH_1"/>
    <property type="match status" value="2"/>
</dbReference>
<dbReference type="OrthoDB" id="2018133at2759"/>
<dbReference type="PANTHER" id="PTHR43802:SF1">
    <property type="entry name" value="IP11341P-RELATED"/>
    <property type="match status" value="1"/>
</dbReference>
<dbReference type="STRING" id="158607.A0A2P5HQ11"/>
<dbReference type="SUPFAM" id="SSF52096">
    <property type="entry name" value="ClpP/crotonase"/>
    <property type="match status" value="1"/>
</dbReference>